<evidence type="ECO:0008006" key="13">
    <source>
        <dbReference type="Google" id="ProtNLM"/>
    </source>
</evidence>
<feature type="transmembrane region" description="Helical" evidence="8">
    <location>
        <begin position="270"/>
        <end position="296"/>
    </location>
</feature>
<keyword evidence="3" id="KW-0547">Nucleotide-binding</keyword>
<gene>
    <name evidence="11" type="ORF">GCM10009717_37310</name>
</gene>
<evidence type="ECO:0000256" key="1">
    <source>
        <dbReference type="ARBA" id="ARBA00004651"/>
    </source>
</evidence>
<comment type="subcellular location">
    <subcellularLocation>
        <location evidence="1">Cell membrane</location>
        <topology evidence="1">Multi-pass membrane protein</topology>
    </subcellularLocation>
</comment>
<evidence type="ECO:0000256" key="8">
    <source>
        <dbReference type="SAM" id="Phobius"/>
    </source>
</evidence>
<evidence type="ECO:0000256" key="6">
    <source>
        <dbReference type="ARBA" id="ARBA00023136"/>
    </source>
</evidence>
<comment type="caution">
    <text evidence="11">The sequence shown here is derived from an EMBL/GenBank/DDBJ whole genome shotgun (WGS) entry which is preliminary data.</text>
</comment>
<feature type="region of interest" description="Disordered" evidence="7">
    <location>
        <begin position="387"/>
        <end position="411"/>
    </location>
</feature>
<dbReference type="InterPro" id="IPR027417">
    <property type="entry name" value="P-loop_NTPase"/>
</dbReference>
<dbReference type="PANTHER" id="PTHR24221">
    <property type="entry name" value="ATP-BINDING CASSETTE SUB-FAMILY B"/>
    <property type="match status" value="1"/>
</dbReference>
<dbReference type="InterPro" id="IPR003593">
    <property type="entry name" value="AAA+_ATPase"/>
</dbReference>
<evidence type="ECO:0000259" key="9">
    <source>
        <dbReference type="PROSITE" id="PS50893"/>
    </source>
</evidence>
<dbReference type="InterPro" id="IPR003439">
    <property type="entry name" value="ABC_transporter-like_ATP-bd"/>
</dbReference>
<keyword evidence="2 8" id="KW-0812">Transmembrane</keyword>
<accession>A0ABP5CPD2</accession>
<dbReference type="InterPro" id="IPR036640">
    <property type="entry name" value="ABC1_TM_sf"/>
</dbReference>
<dbReference type="PROSITE" id="PS50929">
    <property type="entry name" value="ABC_TM1F"/>
    <property type="match status" value="1"/>
</dbReference>
<dbReference type="CDD" id="cd03228">
    <property type="entry name" value="ABCC_MRP_Like"/>
    <property type="match status" value="1"/>
</dbReference>
<protein>
    <recommendedName>
        <fullName evidence="13">Thiol reductant ABC exporter subunit CydC</fullName>
    </recommendedName>
</protein>
<dbReference type="InterPro" id="IPR017871">
    <property type="entry name" value="ABC_transporter-like_CS"/>
</dbReference>
<dbReference type="PROSITE" id="PS50893">
    <property type="entry name" value="ABC_TRANSPORTER_2"/>
    <property type="match status" value="1"/>
</dbReference>
<keyword evidence="5 8" id="KW-1133">Transmembrane helix</keyword>
<dbReference type="SMART" id="SM00382">
    <property type="entry name" value="AAA"/>
    <property type="match status" value="1"/>
</dbReference>
<evidence type="ECO:0000256" key="3">
    <source>
        <dbReference type="ARBA" id="ARBA00022741"/>
    </source>
</evidence>
<dbReference type="InterPro" id="IPR039421">
    <property type="entry name" value="Type_1_exporter"/>
</dbReference>
<dbReference type="EMBL" id="BAAAMK010000011">
    <property type="protein sequence ID" value="GAA1966927.1"/>
    <property type="molecule type" value="Genomic_DNA"/>
</dbReference>
<dbReference type="Proteomes" id="UP001499954">
    <property type="component" value="Unassembled WGS sequence"/>
</dbReference>
<feature type="transmembrane region" description="Helical" evidence="8">
    <location>
        <begin position="55"/>
        <end position="79"/>
    </location>
</feature>
<dbReference type="PANTHER" id="PTHR24221:SF654">
    <property type="entry name" value="ATP-BINDING CASSETTE SUB-FAMILY B MEMBER 6"/>
    <property type="match status" value="1"/>
</dbReference>
<feature type="region of interest" description="Disordered" evidence="7">
    <location>
        <begin position="1"/>
        <end position="33"/>
    </location>
</feature>
<name>A0ABP5CPD2_9MICO</name>
<evidence type="ECO:0000313" key="11">
    <source>
        <dbReference type="EMBL" id="GAA1966927.1"/>
    </source>
</evidence>
<dbReference type="InterPro" id="IPR011527">
    <property type="entry name" value="ABC1_TM_dom"/>
</dbReference>
<evidence type="ECO:0000256" key="5">
    <source>
        <dbReference type="ARBA" id="ARBA00022989"/>
    </source>
</evidence>
<feature type="transmembrane region" description="Helical" evidence="8">
    <location>
        <begin position="194"/>
        <end position="215"/>
    </location>
</feature>
<keyword evidence="6 8" id="KW-0472">Membrane</keyword>
<keyword evidence="4" id="KW-0067">ATP-binding</keyword>
<dbReference type="Pfam" id="PF00005">
    <property type="entry name" value="ABC_tran"/>
    <property type="match status" value="1"/>
</dbReference>
<dbReference type="InterPro" id="IPR014223">
    <property type="entry name" value="ABC_CydC/D"/>
</dbReference>
<dbReference type="SUPFAM" id="SSF90123">
    <property type="entry name" value="ABC transporter transmembrane region"/>
    <property type="match status" value="1"/>
</dbReference>
<evidence type="ECO:0000256" key="2">
    <source>
        <dbReference type="ARBA" id="ARBA00022692"/>
    </source>
</evidence>
<dbReference type="PROSITE" id="PS00211">
    <property type="entry name" value="ABC_TRANSPORTER_1"/>
    <property type="match status" value="1"/>
</dbReference>
<dbReference type="Pfam" id="PF00664">
    <property type="entry name" value="ABC_membrane"/>
    <property type="match status" value="1"/>
</dbReference>
<feature type="transmembrane region" description="Helical" evidence="8">
    <location>
        <begin position="85"/>
        <end position="105"/>
    </location>
</feature>
<dbReference type="RefSeq" id="WP_157414357.1">
    <property type="nucleotide sequence ID" value="NZ_BAAAMK010000011.1"/>
</dbReference>
<evidence type="ECO:0000256" key="4">
    <source>
        <dbReference type="ARBA" id="ARBA00022840"/>
    </source>
</evidence>
<feature type="compositionally biased region" description="Polar residues" evidence="7">
    <location>
        <begin position="12"/>
        <end position="29"/>
    </location>
</feature>
<evidence type="ECO:0000313" key="12">
    <source>
        <dbReference type="Proteomes" id="UP001499954"/>
    </source>
</evidence>
<dbReference type="Gene3D" id="3.40.50.300">
    <property type="entry name" value="P-loop containing nucleotide triphosphate hydrolases"/>
    <property type="match status" value="1"/>
</dbReference>
<dbReference type="Gene3D" id="1.20.1560.10">
    <property type="entry name" value="ABC transporter type 1, transmembrane domain"/>
    <property type="match status" value="1"/>
</dbReference>
<evidence type="ECO:0000256" key="7">
    <source>
        <dbReference type="SAM" id="MobiDB-lite"/>
    </source>
</evidence>
<reference evidence="12" key="1">
    <citation type="journal article" date="2019" name="Int. J. Syst. Evol. Microbiol.">
        <title>The Global Catalogue of Microorganisms (GCM) 10K type strain sequencing project: providing services to taxonomists for standard genome sequencing and annotation.</title>
        <authorList>
            <consortium name="The Broad Institute Genomics Platform"/>
            <consortium name="The Broad Institute Genome Sequencing Center for Infectious Disease"/>
            <person name="Wu L."/>
            <person name="Ma J."/>
        </authorList>
    </citation>
    <scope>NUCLEOTIDE SEQUENCE [LARGE SCALE GENOMIC DNA]</scope>
    <source>
        <strain evidence="12">JCM 13584</strain>
    </source>
</reference>
<dbReference type="NCBIfam" id="TIGR02868">
    <property type="entry name" value="CydC"/>
    <property type="match status" value="1"/>
</dbReference>
<feature type="domain" description="ABC transporter" evidence="9">
    <location>
        <begin position="374"/>
        <end position="618"/>
    </location>
</feature>
<proteinExistence type="predicted"/>
<organism evidence="11 12">
    <name type="scientific">Agromyces allii</name>
    <dbReference type="NCBI Taxonomy" id="393607"/>
    <lineage>
        <taxon>Bacteria</taxon>
        <taxon>Bacillati</taxon>
        <taxon>Actinomycetota</taxon>
        <taxon>Actinomycetes</taxon>
        <taxon>Micrococcales</taxon>
        <taxon>Microbacteriaceae</taxon>
        <taxon>Agromyces</taxon>
    </lineage>
</organism>
<feature type="domain" description="ABC transmembrane type-1" evidence="10">
    <location>
        <begin position="54"/>
        <end position="335"/>
    </location>
</feature>
<sequence length="618" mass="63780">MSERLAVDPTSERATSGRATSGRATSGRATSERAAAGSTILRAAIPSAGRLTPSVLSGIASGLSAIALLACSAWLIARAAEQPPVLYLSVAVVGVRAFALGRAVFRYLERLTGHDASFRQLAAIRTGVFERMLPVAPDGLAGARRGDLLSRFVDDVDELQNVPLRVVQPLVSAAVVLLAAIVGVAILAPASALAVLACLVVGVGLTLLAQSFAAARAERELAPLRGDLQAAVLEHVQSVDVLVAFDAAEGSRARIEALGDRLARATRARVMAAGAASASMTAIGGFAVAASLAAAAPLLEDGRIGGPVFAVLALVPLAIAEVAAAIPLAATAWRQARSSAARVESAVPERVPSGIPVPPLVPADPPAGVAPPEIRLRGVRASWPAVGGDAGDAAAPVPENADGDRRRPDATSGAALEHVDLELESGECVLLRGPSGAGKTTLAHVLVRFLEYGGSYRIGGVEASALEPDALRTIVGLVEQRPWLFDETVRQNLLFAREGATDDDLLDALDRVGLRDWVEQRGGLDARVGERGSLVSGGQAQRIALARATLAGFPVLVLDEPTANVDAVQADALMRDLVTVARDAGRTVLVISHAPVDERLVDRTFSIGEGRLDGRSTT</sequence>
<dbReference type="SUPFAM" id="SSF52540">
    <property type="entry name" value="P-loop containing nucleoside triphosphate hydrolases"/>
    <property type="match status" value="1"/>
</dbReference>
<evidence type="ECO:0000259" key="10">
    <source>
        <dbReference type="PROSITE" id="PS50929"/>
    </source>
</evidence>
<feature type="transmembrane region" description="Helical" evidence="8">
    <location>
        <begin position="170"/>
        <end position="188"/>
    </location>
</feature>
<feature type="transmembrane region" description="Helical" evidence="8">
    <location>
        <begin position="308"/>
        <end position="333"/>
    </location>
</feature>
<keyword evidence="12" id="KW-1185">Reference proteome</keyword>
<feature type="compositionally biased region" description="Low complexity" evidence="7">
    <location>
        <begin position="387"/>
        <end position="398"/>
    </location>
</feature>